<evidence type="ECO:0000256" key="5">
    <source>
        <dbReference type="ARBA" id="ARBA00022676"/>
    </source>
</evidence>
<feature type="transmembrane region" description="Helical" evidence="11">
    <location>
        <begin position="284"/>
        <end position="301"/>
    </location>
</feature>
<name>A0AAD2D058_9STRA</name>
<dbReference type="PANTHER" id="PTHR12468">
    <property type="entry name" value="GPI MANNOSYLTRANSFERASE 2"/>
    <property type="match status" value="1"/>
</dbReference>
<feature type="transmembrane region" description="Helical" evidence="11">
    <location>
        <begin position="555"/>
        <end position="576"/>
    </location>
</feature>
<keyword evidence="13" id="KW-1185">Reference proteome</keyword>
<keyword evidence="7 11" id="KW-0812">Transmembrane</keyword>
<keyword evidence="5 11" id="KW-0328">Glycosyltransferase</keyword>
<evidence type="ECO:0000256" key="9">
    <source>
        <dbReference type="ARBA" id="ARBA00022989"/>
    </source>
</evidence>
<feature type="transmembrane region" description="Helical" evidence="11">
    <location>
        <begin position="31"/>
        <end position="50"/>
    </location>
</feature>
<comment type="function">
    <text evidence="11">Mannosyltransferase involved in glycosylphosphatidylinositol-anchor biosynthesis.</text>
</comment>
<accession>A0AAD2D058</accession>
<organism evidence="12 13">
    <name type="scientific">Cylindrotheca closterium</name>
    <dbReference type="NCBI Taxonomy" id="2856"/>
    <lineage>
        <taxon>Eukaryota</taxon>
        <taxon>Sar</taxon>
        <taxon>Stramenopiles</taxon>
        <taxon>Ochrophyta</taxon>
        <taxon>Bacillariophyta</taxon>
        <taxon>Bacillariophyceae</taxon>
        <taxon>Bacillariophycidae</taxon>
        <taxon>Bacillariales</taxon>
        <taxon>Bacillariaceae</taxon>
        <taxon>Cylindrotheca</taxon>
    </lineage>
</organism>
<dbReference type="Pfam" id="PF04188">
    <property type="entry name" value="Mannosyl_trans2"/>
    <property type="match status" value="1"/>
</dbReference>
<dbReference type="EC" id="2.4.1.-" evidence="11"/>
<keyword evidence="9 11" id="KW-1133">Transmembrane helix</keyword>
<evidence type="ECO:0000256" key="7">
    <source>
        <dbReference type="ARBA" id="ARBA00022692"/>
    </source>
</evidence>
<dbReference type="EMBL" id="CAKOGP040001335">
    <property type="protein sequence ID" value="CAJ1945239.1"/>
    <property type="molecule type" value="Genomic_DNA"/>
</dbReference>
<keyword evidence="10 11" id="KW-0472">Membrane</keyword>
<feature type="transmembrane region" description="Helical" evidence="11">
    <location>
        <begin position="244"/>
        <end position="264"/>
    </location>
</feature>
<feature type="transmembrane region" description="Helical" evidence="11">
    <location>
        <begin position="204"/>
        <end position="232"/>
    </location>
</feature>
<evidence type="ECO:0000313" key="13">
    <source>
        <dbReference type="Proteomes" id="UP001295423"/>
    </source>
</evidence>
<comment type="pathway">
    <text evidence="2 11">Glycolipid biosynthesis; glycosylphosphatidylinositol-anchor biosynthesis.</text>
</comment>
<dbReference type="PANTHER" id="PTHR12468:SF2">
    <property type="entry name" value="GPI MANNOSYLTRANSFERASE 2"/>
    <property type="match status" value="1"/>
</dbReference>
<dbReference type="GO" id="GO:0000009">
    <property type="term" value="F:alpha-1,6-mannosyltransferase activity"/>
    <property type="evidence" value="ECO:0007669"/>
    <property type="project" value="InterPro"/>
</dbReference>
<dbReference type="Proteomes" id="UP001295423">
    <property type="component" value="Unassembled WGS sequence"/>
</dbReference>
<dbReference type="GO" id="GO:0004376">
    <property type="term" value="F:GPI mannosyltransferase activity"/>
    <property type="evidence" value="ECO:0007669"/>
    <property type="project" value="InterPro"/>
</dbReference>
<keyword evidence="8 11" id="KW-0256">Endoplasmic reticulum</keyword>
<reference evidence="12" key="1">
    <citation type="submission" date="2023-08" db="EMBL/GenBank/DDBJ databases">
        <authorList>
            <person name="Audoor S."/>
            <person name="Bilcke G."/>
        </authorList>
    </citation>
    <scope>NUCLEOTIDE SEQUENCE</scope>
</reference>
<dbReference type="AlphaFoldDB" id="A0AAD2D058"/>
<comment type="subcellular location">
    <subcellularLocation>
        <location evidence="1 11">Endoplasmic reticulum membrane</location>
        <topology evidence="1 11">Multi-pass membrane protein</topology>
    </subcellularLocation>
</comment>
<keyword evidence="4 11" id="KW-0337">GPI-anchor biosynthesis</keyword>
<evidence type="ECO:0000256" key="2">
    <source>
        <dbReference type="ARBA" id="ARBA00004687"/>
    </source>
</evidence>
<comment type="similarity">
    <text evidence="3 11">Belongs to the PIGV family.</text>
</comment>
<evidence type="ECO:0000256" key="3">
    <source>
        <dbReference type="ARBA" id="ARBA00008698"/>
    </source>
</evidence>
<evidence type="ECO:0000256" key="4">
    <source>
        <dbReference type="ARBA" id="ARBA00022502"/>
    </source>
</evidence>
<dbReference type="GO" id="GO:0006506">
    <property type="term" value="P:GPI anchor biosynthetic process"/>
    <property type="evidence" value="ECO:0007669"/>
    <property type="project" value="UniProtKB-KW"/>
</dbReference>
<proteinExistence type="inferred from homology"/>
<sequence length="579" mass="65444">MILGSLLQLTQISEAGRRCTSSSEWKLVGLVVWFRLVLLLAMAISCHFIPDHNPGGNVLRFDMRLLNNEEQQQQQQQPQQQGEEEEDCFCIKGHFCEHFGGNDESSSGNCAIASGNTFLPSPIWHFFLAPLTKWDAARFLNLALDPTMLDPKCSTTSGAVHCNFDASEEAHAFFPLFPAIVGQLAILAMNLVPLEFLPPTFEALLTLCGFLSNMTCAVVATLCLFQLTLSILPEEMKPEQQRHIAWTTCLINGVWNPASVFFVSNYSESLFSATTLLGHYLFQMENNLIGMGLGVVVWTIGSNVRSNGILQSLWLIVYALAKTCAYAITRNKKNSGLKYHHFYYYYHHHLVHAVFAIVAAVIIAQPMKWHDLQGFNRHCHGSLPSNQVPEWCALQQEGNESFSLYGFVQRKHWNVGFMKYYEWKQIPNFLLAAPILLLSVKGVYQWIHYSLVTDFGKGKLPLPRLILMDWPIQALAESVSTSIKTTNSNPLRPEEWLIHNPWLLGHYAILAIVTLVGAFIAHVQISTRMILSSSPASIWYLTFLIMQREEPKLQIAARTYPCLYILLGIILHVNFLPWT</sequence>
<feature type="transmembrane region" description="Helical" evidence="11">
    <location>
        <begin position="428"/>
        <end position="447"/>
    </location>
</feature>
<feature type="transmembrane region" description="Helical" evidence="11">
    <location>
        <begin position="173"/>
        <end position="192"/>
    </location>
</feature>
<keyword evidence="6 11" id="KW-0808">Transferase</keyword>
<protein>
    <recommendedName>
        <fullName evidence="11">GPI mannosyltransferase 2</fullName>
        <ecNumber evidence="11">2.4.1.-</ecNumber>
    </recommendedName>
</protein>
<evidence type="ECO:0000256" key="6">
    <source>
        <dbReference type="ARBA" id="ARBA00022679"/>
    </source>
</evidence>
<evidence type="ECO:0000256" key="8">
    <source>
        <dbReference type="ARBA" id="ARBA00022824"/>
    </source>
</evidence>
<dbReference type="GO" id="GO:0005789">
    <property type="term" value="C:endoplasmic reticulum membrane"/>
    <property type="evidence" value="ECO:0007669"/>
    <property type="project" value="UniProtKB-SubCell"/>
</dbReference>
<evidence type="ECO:0000256" key="1">
    <source>
        <dbReference type="ARBA" id="ARBA00004477"/>
    </source>
</evidence>
<evidence type="ECO:0000313" key="12">
    <source>
        <dbReference type="EMBL" id="CAJ1945239.1"/>
    </source>
</evidence>
<dbReference type="InterPro" id="IPR007315">
    <property type="entry name" value="PIG-V/Gpi18"/>
</dbReference>
<evidence type="ECO:0000256" key="10">
    <source>
        <dbReference type="ARBA" id="ARBA00023136"/>
    </source>
</evidence>
<feature type="transmembrane region" description="Helical" evidence="11">
    <location>
        <begin position="349"/>
        <end position="367"/>
    </location>
</feature>
<comment type="caution">
    <text evidence="12">The sequence shown here is derived from an EMBL/GenBank/DDBJ whole genome shotgun (WGS) entry which is preliminary data.</text>
</comment>
<feature type="transmembrane region" description="Helical" evidence="11">
    <location>
        <begin position="504"/>
        <end position="523"/>
    </location>
</feature>
<evidence type="ECO:0000256" key="11">
    <source>
        <dbReference type="RuleBase" id="RU363112"/>
    </source>
</evidence>
<feature type="transmembrane region" description="Helical" evidence="11">
    <location>
        <begin position="313"/>
        <end position="329"/>
    </location>
</feature>
<dbReference type="GO" id="GO:0031501">
    <property type="term" value="C:mannosyltransferase complex"/>
    <property type="evidence" value="ECO:0007669"/>
    <property type="project" value="TreeGrafter"/>
</dbReference>
<gene>
    <name evidence="12" type="ORF">CYCCA115_LOCUS9383</name>
</gene>